<feature type="chain" id="PRO_5007854156" description="Extracellular membrane protein CFEM domain-containing protein" evidence="1">
    <location>
        <begin position="24"/>
        <end position="83"/>
    </location>
</feature>
<gene>
    <name evidence="2" type="ORF">SISNIDRAFT_356078</name>
</gene>
<accession>A0A164WI76</accession>
<sequence length="83" mass="8901">MLPNTKFWIAIPLATFLITQAVGAPKPQAHCEHISAECICIDKTTGASVTTICSIQVLTNPNFEDCTRVGSSSDACARALFFL</sequence>
<evidence type="ECO:0000313" key="2">
    <source>
        <dbReference type="EMBL" id="KZS95066.1"/>
    </source>
</evidence>
<evidence type="ECO:0000256" key="1">
    <source>
        <dbReference type="SAM" id="SignalP"/>
    </source>
</evidence>
<dbReference type="Proteomes" id="UP000076722">
    <property type="component" value="Unassembled WGS sequence"/>
</dbReference>
<name>A0A164WI76_9AGAM</name>
<evidence type="ECO:0008006" key="4">
    <source>
        <dbReference type="Google" id="ProtNLM"/>
    </source>
</evidence>
<feature type="signal peptide" evidence="1">
    <location>
        <begin position="1"/>
        <end position="23"/>
    </location>
</feature>
<protein>
    <recommendedName>
        <fullName evidence="4">Extracellular membrane protein CFEM domain-containing protein</fullName>
    </recommendedName>
</protein>
<proteinExistence type="predicted"/>
<dbReference type="AlphaFoldDB" id="A0A164WI76"/>
<keyword evidence="3" id="KW-1185">Reference proteome</keyword>
<evidence type="ECO:0000313" key="3">
    <source>
        <dbReference type="Proteomes" id="UP000076722"/>
    </source>
</evidence>
<organism evidence="2 3">
    <name type="scientific">Sistotremastrum niveocremeum HHB9708</name>
    <dbReference type="NCBI Taxonomy" id="1314777"/>
    <lineage>
        <taxon>Eukaryota</taxon>
        <taxon>Fungi</taxon>
        <taxon>Dikarya</taxon>
        <taxon>Basidiomycota</taxon>
        <taxon>Agaricomycotina</taxon>
        <taxon>Agaricomycetes</taxon>
        <taxon>Sistotremastrales</taxon>
        <taxon>Sistotremastraceae</taxon>
        <taxon>Sertulicium</taxon>
        <taxon>Sertulicium niveocremeum</taxon>
    </lineage>
</organism>
<dbReference type="EMBL" id="KV419402">
    <property type="protein sequence ID" value="KZS95066.1"/>
    <property type="molecule type" value="Genomic_DNA"/>
</dbReference>
<reference evidence="2 3" key="1">
    <citation type="journal article" date="2016" name="Mol. Biol. Evol.">
        <title>Comparative Genomics of Early-Diverging Mushroom-Forming Fungi Provides Insights into the Origins of Lignocellulose Decay Capabilities.</title>
        <authorList>
            <person name="Nagy L.G."/>
            <person name="Riley R."/>
            <person name="Tritt A."/>
            <person name="Adam C."/>
            <person name="Daum C."/>
            <person name="Floudas D."/>
            <person name="Sun H."/>
            <person name="Yadav J.S."/>
            <person name="Pangilinan J."/>
            <person name="Larsson K.H."/>
            <person name="Matsuura K."/>
            <person name="Barry K."/>
            <person name="Labutti K."/>
            <person name="Kuo R."/>
            <person name="Ohm R.A."/>
            <person name="Bhattacharya S.S."/>
            <person name="Shirouzu T."/>
            <person name="Yoshinaga Y."/>
            <person name="Martin F.M."/>
            <person name="Grigoriev I.V."/>
            <person name="Hibbett D.S."/>
        </authorList>
    </citation>
    <scope>NUCLEOTIDE SEQUENCE [LARGE SCALE GENOMIC DNA]</scope>
    <source>
        <strain evidence="2 3">HHB9708</strain>
    </source>
</reference>
<keyword evidence="1" id="KW-0732">Signal</keyword>